<dbReference type="GO" id="GO:0004565">
    <property type="term" value="F:beta-galactosidase activity"/>
    <property type="evidence" value="ECO:0007669"/>
    <property type="project" value="UniProtKB-EC"/>
</dbReference>
<dbReference type="SUPFAM" id="SSF74650">
    <property type="entry name" value="Galactose mutarotase-like"/>
    <property type="match status" value="1"/>
</dbReference>
<evidence type="ECO:0000313" key="11">
    <source>
        <dbReference type="Proteomes" id="UP000282460"/>
    </source>
</evidence>
<dbReference type="PANTHER" id="PTHR46323">
    <property type="entry name" value="BETA-GALACTOSIDASE"/>
    <property type="match status" value="1"/>
</dbReference>
<dbReference type="PRINTS" id="PR00132">
    <property type="entry name" value="GLHYDRLASE2"/>
</dbReference>
<comment type="catalytic activity">
    <reaction evidence="1">
        <text>Hydrolysis of terminal non-reducing beta-D-galactose residues in beta-D-galactosides.</text>
        <dbReference type="EC" id="3.2.1.23"/>
    </reaction>
</comment>
<dbReference type="EC" id="3.2.1.23" evidence="3"/>
<evidence type="ECO:0000256" key="8">
    <source>
        <dbReference type="SAM" id="MobiDB-lite"/>
    </source>
</evidence>
<dbReference type="InterPro" id="IPR004199">
    <property type="entry name" value="B-gal_small/dom_5"/>
</dbReference>
<dbReference type="Gene3D" id="2.70.98.10">
    <property type="match status" value="1"/>
</dbReference>
<sequence length="1004" mass="110325">MSARVIPQPEYTRVVAPSSHVRSNAGEITLNGEWRFQLLNCGSTRGDGSITVPSHWVLPANSGRGNPIYTNLVYPIPLDPPSVPDNNPTAEYERSVEVPADWFGTGRVFLRTEGIESHAEVWVNGTRAGSRLGSRLVHELDVSDLVVPGRNSVRILVRQWSIGTYLEDQDQWWLPGIFRDVTLRHRPEGCIDDVWVRTSFDPETGSGTLHPDIRAESVAWPIRLEIAALGVDATFADPSQVHTIKIPSVLPWSDESPALYEVTLTSSGESVAFATGFRSVTVKNGVLRANGRPLNIRGVNRHEIHSERGRVFDEASARADLELMKRHNVNAIRTAHSPPHPRLLDLADELGLWVMLECDLETHGFELAHWEGNPSDDPAWRQHFMDRIERTVERDKNHPSIFSWSLGNESGEGSNLAAMAAWVKHRDPDRLVHYESDHRAEYTEIYSRMYPALEEIEAFLADNGPIAVSHHPASHVTEAEAARARTLPYLMVEYLHAMGTGPGGAADYQRLVESNERMAGGFVWEWRDHALKTTTQDGRPYLAYGGDFGEVVHDGTFIADGLVSADGFVSSGLLDWAQSVAPVRSSWENGAIHVSSDLRHTTTESLKIVWRIERDGVAQADGVLALESIPPSSGRRLAATSELSSAVSDASRGTSGENWLTLEIRHGATAPAWLTGALIHRSQAPLNQYVSDPSGSERGEVRASETKRTEQTEPDLVVGPTLVDPANGGLLRIGTVPVNDLGLIAWRAPTDNDRGHGPIDYLHAAPEATLGAGSGLRGPSSADRWQDAGLNRLVSSSVGSTLSDFSASAHTRWGAAGSAAAIDCVRSWTQIDANTARLDVRISPRGTWDTFWPRVGLHLALPNLLWDVEWFGLGPQESYPDMRSGAFLSRHQRPMNELVDPQVHPQEAGHRSDLRDLALSSPSTETIVRIRRVHGDLGFSLRAWSPQELDLAAHPHELPTPTHAHLILDLAMHGLGSRSCGPDVRPPYQLRPRELSATIDFSIS</sequence>
<evidence type="ECO:0000256" key="5">
    <source>
        <dbReference type="ARBA" id="ARBA00022801"/>
    </source>
</evidence>
<feature type="compositionally biased region" description="Basic and acidic residues" evidence="8">
    <location>
        <begin position="695"/>
        <end position="711"/>
    </location>
</feature>
<evidence type="ECO:0000256" key="2">
    <source>
        <dbReference type="ARBA" id="ARBA00007401"/>
    </source>
</evidence>
<dbReference type="InterPro" id="IPR006103">
    <property type="entry name" value="Glyco_hydro_2_cat"/>
</dbReference>
<name>A0A3L7IWX0_9MICO</name>
<comment type="similarity">
    <text evidence="2">Belongs to the glycosyl hydrolase 2 family.</text>
</comment>
<keyword evidence="6" id="KW-0326">Glycosidase</keyword>
<dbReference type="GO" id="GO:0009341">
    <property type="term" value="C:beta-galactosidase complex"/>
    <property type="evidence" value="ECO:0007669"/>
    <property type="project" value="InterPro"/>
</dbReference>
<dbReference type="AlphaFoldDB" id="A0A3L7IWX0"/>
<dbReference type="InterPro" id="IPR006101">
    <property type="entry name" value="Glyco_hydro_2"/>
</dbReference>
<protein>
    <recommendedName>
        <fullName evidence="4">Beta-galactosidase</fullName>
        <ecNumber evidence="3">3.2.1.23</ecNumber>
    </recommendedName>
    <alternativeName>
        <fullName evidence="7">Lactase</fullName>
    </alternativeName>
</protein>
<dbReference type="Proteomes" id="UP000282460">
    <property type="component" value="Unassembled WGS sequence"/>
</dbReference>
<evidence type="ECO:0000256" key="4">
    <source>
        <dbReference type="ARBA" id="ARBA00013303"/>
    </source>
</evidence>
<dbReference type="SUPFAM" id="SSF51445">
    <property type="entry name" value="(Trans)glycosidases"/>
    <property type="match status" value="1"/>
</dbReference>
<dbReference type="InterPro" id="IPR006104">
    <property type="entry name" value="Glyco_hydro_2_N"/>
</dbReference>
<accession>A0A3L7IWX0</accession>
<dbReference type="EMBL" id="RCWJ01000003">
    <property type="protein sequence ID" value="RLQ82716.1"/>
    <property type="molecule type" value="Genomic_DNA"/>
</dbReference>
<dbReference type="InterPro" id="IPR017853">
    <property type="entry name" value="GH"/>
</dbReference>
<organism evidence="10 11">
    <name type="scientific">Mycetocola zhadangensis</name>
    <dbReference type="NCBI Taxonomy" id="1164595"/>
    <lineage>
        <taxon>Bacteria</taxon>
        <taxon>Bacillati</taxon>
        <taxon>Actinomycetota</taxon>
        <taxon>Actinomycetes</taxon>
        <taxon>Micrococcales</taxon>
        <taxon>Microbacteriaceae</taxon>
        <taxon>Mycetocola</taxon>
    </lineage>
</organism>
<dbReference type="PROSITE" id="PS00608">
    <property type="entry name" value="GLYCOSYL_HYDROL_F2_2"/>
    <property type="match status" value="1"/>
</dbReference>
<evidence type="ECO:0000256" key="6">
    <source>
        <dbReference type="ARBA" id="ARBA00023295"/>
    </source>
</evidence>
<feature type="domain" description="Beta galactosidase small chain/" evidence="9">
    <location>
        <begin position="717"/>
        <end position="1002"/>
    </location>
</feature>
<keyword evidence="11" id="KW-1185">Reference proteome</keyword>
<evidence type="ECO:0000313" key="10">
    <source>
        <dbReference type="EMBL" id="RLQ82716.1"/>
    </source>
</evidence>
<dbReference type="GO" id="GO:0030246">
    <property type="term" value="F:carbohydrate binding"/>
    <property type="evidence" value="ECO:0007669"/>
    <property type="project" value="InterPro"/>
</dbReference>
<dbReference type="PANTHER" id="PTHR46323:SF2">
    <property type="entry name" value="BETA-GALACTOSIDASE"/>
    <property type="match status" value="1"/>
</dbReference>
<dbReference type="SUPFAM" id="SSF49785">
    <property type="entry name" value="Galactose-binding domain-like"/>
    <property type="match status" value="1"/>
</dbReference>
<dbReference type="InterPro" id="IPR011013">
    <property type="entry name" value="Gal_mutarotase_sf_dom"/>
</dbReference>
<proteinExistence type="inferred from homology"/>
<dbReference type="OrthoDB" id="9762066at2"/>
<dbReference type="InterPro" id="IPR023232">
    <property type="entry name" value="Glyco_hydro_2_AS"/>
</dbReference>
<dbReference type="InterPro" id="IPR013783">
    <property type="entry name" value="Ig-like_fold"/>
</dbReference>
<reference evidence="10 11" key="1">
    <citation type="submission" date="2018-10" db="EMBL/GenBank/DDBJ databases">
        <authorList>
            <person name="Li J."/>
        </authorList>
    </citation>
    <scope>NUCLEOTIDE SEQUENCE [LARGE SCALE GENOMIC DNA]</scope>
    <source>
        <strain evidence="10 11">ZD1-4</strain>
    </source>
</reference>
<comment type="caution">
    <text evidence="10">The sequence shown here is derived from an EMBL/GenBank/DDBJ whole genome shotgun (WGS) entry which is preliminary data.</text>
</comment>
<evidence type="ECO:0000256" key="1">
    <source>
        <dbReference type="ARBA" id="ARBA00001412"/>
    </source>
</evidence>
<dbReference type="Pfam" id="PF02836">
    <property type="entry name" value="Glyco_hydro_2_C"/>
    <property type="match status" value="1"/>
</dbReference>
<feature type="region of interest" description="Disordered" evidence="8">
    <location>
        <begin position="687"/>
        <end position="713"/>
    </location>
</feature>
<gene>
    <name evidence="10" type="ORF">D9V28_12245</name>
</gene>
<dbReference type="Pfam" id="PF02929">
    <property type="entry name" value="Bgal_small_N"/>
    <property type="match status" value="1"/>
</dbReference>
<dbReference type="InterPro" id="IPR008979">
    <property type="entry name" value="Galactose-bd-like_sf"/>
</dbReference>
<dbReference type="Gene3D" id="2.60.40.10">
    <property type="entry name" value="Immunoglobulins"/>
    <property type="match status" value="2"/>
</dbReference>
<dbReference type="SUPFAM" id="SSF49303">
    <property type="entry name" value="beta-Galactosidase/glucuronidase domain"/>
    <property type="match status" value="2"/>
</dbReference>
<dbReference type="Gene3D" id="3.20.20.80">
    <property type="entry name" value="Glycosidases"/>
    <property type="match status" value="1"/>
</dbReference>
<dbReference type="Gene3D" id="2.60.120.260">
    <property type="entry name" value="Galactose-binding domain-like"/>
    <property type="match status" value="1"/>
</dbReference>
<dbReference type="InterPro" id="IPR036156">
    <property type="entry name" value="Beta-gal/glucu_dom_sf"/>
</dbReference>
<keyword evidence="5" id="KW-0378">Hydrolase</keyword>
<evidence type="ECO:0000256" key="3">
    <source>
        <dbReference type="ARBA" id="ARBA00012756"/>
    </source>
</evidence>
<dbReference type="Pfam" id="PF02837">
    <property type="entry name" value="Glyco_hydro_2_N"/>
    <property type="match status" value="1"/>
</dbReference>
<evidence type="ECO:0000259" key="9">
    <source>
        <dbReference type="SMART" id="SM01038"/>
    </source>
</evidence>
<dbReference type="InterPro" id="IPR050347">
    <property type="entry name" value="Bact_Beta-galactosidase"/>
</dbReference>
<dbReference type="GO" id="GO:0005990">
    <property type="term" value="P:lactose catabolic process"/>
    <property type="evidence" value="ECO:0007669"/>
    <property type="project" value="TreeGrafter"/>
</dbReference>
<dbReference type="InterPro" id="IPR014718">
    <property type="entry name" value="GH-type_carb-bd"/>
</dbReference>
<evidence type="ECO:0000256" key="7">
    <source>
        <dbReference type="ARBA" id="ARBA00032230"/>
    </source>
</evidence>
<dbReference type="SMART" id="SM01038">
    <property type="entry name" value="Bgal_small_N"/>
    <property type="match status" value="1"/>
</dbReference>